<keyword evidence="2" id="KW-1185">Reference proteome</keyword>
<accession>A0ACB8B0P7</accession>
<protein>
    <submittedName>
        <fullName evidence="1">Uncharacterized protein</fullName>
    </submittedName>
</protein>
<dbReference type="EMBL" id="MU266789">
    <property type="protein sequence ID" value="KAH7918418.1"/>
    <property type="molecule type" value="Genomic_DNA"/>
</dbReference>
<organism evidence="1 2">
    <name type="scientific">Leucogyrophana mollusca</name>
    <dbReference type="NCBI Taxonomy" id="85980"/>
    <lineage>
        <taxon>Eukaryota</taxon>
        <taxon>Fungi</taxon>
        <taxon>Dikarya</taxon>
        <taxon>Basidiomycota</taxon>
        <taxon>Agaricomycotina</taxon>
        <taxon>Agaricomycetes</taxon>
        <taxon>Agaricomycetidae</taxon>
        <taxon>Boletales</taxon>
        <taxon>Boletales incertae sedis</taxon>
        <taxon>Leucogyrophana</taxon>
    </lineage>
</organism>
<comment type="caution">
    <text evidence="1">The sequence shown here is derived from an EMBL/GenBank/DDBJ whole genome shotgun (WGS) entry which is preliminary data.</text>
</comment>
<evidence type="ECO:0000313" key="1">
    <source>
        <dbReference type="EMBL" id="KAH7918418.1"/>
    </source>
</evidence>
<sequence>INEIMTCRRHCEAKHSGVYRAWAEKNGFESCLPGDIKKRKEEAAKVEQSRIEPHLKERPRIVKYTHKLFQRAAFKWLVATDQPVQALQHPKFKEMIDIASHATKGVKIPGRKTTCNEIIQLFKDNLARLRQWLNV</sequence>
<name>A0ACB8B0P7_9AGAM</name>
<dbReference type="Proteomes" id="UP000790709">
    <property type="component" value="Unassembled WGS sequence"/>
</dbReference>
<proteinExistence type="predicted"/>
<reference evidence="1" key="1">
    <citation type="journal article" date="2021" name="New Phytol.">
        <title>Evolutionary innovations through gain and loss of genes in the ectomycorrhizal Boletales.</title>
        <authorList>
            <person name="Wu G."/>
            <person name="Miyauchi S."/>
            <person name="Morin E."/>
            <person name="Kuo A."/>
            <person name="Drula E."/>
            <person name="Varga T."/>
            <person name="Kohler A."/>
            <person name="Feng B."/>
            <person name="Cao Y."/>
            <person name="Lipzen A."/>
            <person name="Daum C."/>
            <person name="Hundley H."/>
            <person name="Pangilinan J."/>
            <person name="Johnson J."/>
            <person name="Barry K."/>
            <person name="LaButti K."/>
            <person name="Ng V."/>
            <person name="Ahrendt S."/>
            <person name="Min B."/>
            <person name="Choi I.G."/>
            <person name="Park H."/>
            <person name="Plett J.M."/>
            <person name="Magnuson J."/>
            <person name="Spatafora J.W."/>
            <person name="Nagy L.G."/>
            <person name="Henrissat B."/>
            <person name="Grigoriev I.V."/>
            <person name="Yang Z.L."/>
            <person name="Xu J."/>
            <person name="Martin F.M."/>
        </authorList>
    </citation>
    <scope>NUCLEOTIDE SEQUENCE</scope>
    <source>
        <strain evidence="1">KUC20120723A-06</strain>
    </source>
</reference>
<feature type="non-terminal residue" evidence="1">
    <location>
        <position position="135"/>
    </location>
</feature>
<evidence type="ECO:0000313" key="2">
    <source>
        <dbReference type="Proteomes" id="UP000790709"/>
    </source>
</evidence>
<feature type="non-terminal residue" evidence="1">
    <location>
        <position position="1"/>
    </location>
</feature>
<gene>
    <name evidence="1" type="ORF">BV22DRAFT_979157</name>
</gene>